<organism evidence="2">
    <name type="scientific">Alexandrium monilatum</name>
    <dbReference type="NCBI Taxonomy" id="311494"/>
    <lineage>
        <taxon>Eukaryota</taxon>
        <taxon>Sar</taxon>
        <taxon>Alveolata</taxon>
        <taxon>Dinophyceae</taxon>
        <taxon>Gonyaulacales</taxon>
        <taxon>Pyrocystaceae</taxon>
        <taxon>Alexandrium</taxon>
    </lineage>
</organism>
<accession>A0A7S4QBY3</accession>
<sequence length="339" mass="36091">MSDLRRLNTAPAPGVAGDDPEEDAERAGDEDEEGDEPSDLAAASEGADPGGGRSPVPPQGLYKMATYDGYDSWEEWCWLSGGGDPNSHGAVGAVGEEGADGSAAPALPMPGAGPYDAPADPVFAGPVGMVMLPTDAVMAPVMVPAIAPGVCLPGCTLVPMDRFARWPAGLQGDDGTWGVGAERKERDQALQKAFSVASRIHRIRWTVDARRLKSKDREAASPTFELACDCHMEFKMVIRPRKVEDARGGASFKKAQGKGIVQLRILSQVDSSTRAVVTFRLAVGSAARRSEPRGPVRHDFSERPICGLPEGRDEWDFQKAVDKETQTFVVCLEVFAGAD</sequence>
<reference evidence="2" key="1">
    <citation type="submission" date="2021-01" db="EMBL/GenBank/DDBJ databases">
        <authorList>
            <person name="Corre E."/>
            <person name="Pelletier E."/>
            <person name="Niang G."/>
            <person name="Scheremetjew M."/>
            <person name="Finn R."/>
            <person name="Kale V."/>
            <person name="Holt S."/>
            <person name="Cochrane G."/>
            <person name="Meng A."/>
            <person name="Brown T."/>
            <person name="Cohen L."/>
        </authorList>
    </citation>
    <scope>NUCLEOTIDE SEQUENCE</scope>
    <source>
        <strain evidence="2">CCMP3105</strain>
    </source>
</reference>
<gene>
    <name evidence="2" type="ORF">AMON00008_LOCUS17910</name>
</gene>
<feature type="region of interest" description="Disordered" evidence="1">
    <location>
        <begin position="1"/>
        <end position="59"/>
    </location>
</feature>
<protein>
    <submittedName>
        <fullName evidence="2">Uncharacterized protein</fullName>
    </submittedName>
</protein>
<dbReference type="EMBL" id="HBNR01026500">
    <property type="protein sequence ID" value="CAE4578791.1"/>
    <property type="molecule type" value="Transcribed_RNA"/>
</dbReference>
<proteinExistence type="predicted"/>
<name>A0A7S4QBY3_9DINO</name>
<evidence type="ECO:0000313" key="2">
    <source>
        <dbReference type="EMBL" id="CAE4578791.1"/>
    </source>
</evidence>
<feature type="compositionally biased region" description="Acidic residues" evidence="1">
    <location>
        <begin position="18"/>
        <end position="38"/>
    </location>
</feature>
<evidence type="ECO:0000256" key="1">
    <source>
        <dbReference type="SAM" id="MobiDB-lite"/>
    </source>
</evidence>
<dbReference type="AlphaFoldDB" id="A0A7S4QBY3"/>